<dbReference type="HAMAP" id="MF_01089">
    <property type="entry name" value="UPF0288"/>
    <property type="match status" value="1"/>
</dbReference>
<dbReference type="PIRSF" id="PIRSF005852">
    <property type="entry name" value="UCP005852"/>
    <property type="match status" value="1"/>
</dbReference>
<evidence type="ECO:0000313" key="3">
    <source>
        <dbReference type="EMBL" id="HHI49444.1"/>
    </source>
</evidence>
<dbReference type="Pfam" id="PF26548">
    <property type="entry name" value="DUF8179"/>
    <property type="match status" value="1"/>
</dbReference>
<name>A0A7J3V066_9CREN</name>
<dbReference type="EMBL" id="DRVT01000055">
    <property type="protein sequence ID" value="HHI49444.1"/>
    <property type="molecule type" value="Genomic_DNA"/>
</dbReference>
<sequence length="527" mass="57917">MNQGFNNVVLPQECPPLRIIIDGKEYEAGERESLGGMLERAGIPVKEGCIIAVKKKVKEESVETDLFEIETTRGRMILRVECGDLLERWRKSCHGYKGAGVRWTTKDAVVFGSTVFDAQPSMEPVSLGRYEVTLSLSGLSKENTLLVFSKRPHSASYYPPKGCAVLGRIVYGRHLVGLLRMGDRIISIRPVLETKELAKSLLKGEAGMPLEEGDKIFTKVEVELDFDSPVCGEQAYNVLNDGVIKVSSETSSYICNSEKKVIALPVEKLGERKRGSLTIRNSGENVGAAYIYKREAPLAQSHTIVGRVTGGIELVDLAKEGDCLEVSVSPPRIDLLGKNVSEARSALDSMGVELETEGSPADNDSGVIVEHEPQNSLEIYKKRTVKCKAIRPESILKIRLYEDKAPNSVRYFRAVTGLERKAFGKLRVYFATPKMEMILFKGNEEIAKGLTPENTPSDKVFAGSIGVTNTVKKFAGMIGIRMTDSEKFGPTAESFDGTNLIGEVQGGLDLLRTLKEGSELYIQELRG</sequence>
<dbReference type="NCBIfam" id="TIGR03268">
    <property type="entry name" value="methan_mark_3"/>
    <property type="match status" value="1"/>
</dbReference>
<gene>
    <name evidence="3" type="ORF">ENL91_04655</name>
</gene>
<evidence type="ECO:0000259" key="2">
    <source>
        <dbReference type="Pfam" id="PF26548"/>
    </source>
</evidence>
<proteinExistence type="inferred from homology"/>
<feature type="domain" description="Putative peptidyl-prolyl cis-trans isomerase" evidence="2">
    <location>
        <begin position="397"/>
        <end position="524"/>
    </location>
</feature>
<evidence type="ECO:0000256" key="1">
    <source>
        <dbReference type="HAMAP-Rule" id="MF_01089"/>
    </source>
</evidence>
<accession>A0A7J3V066</accession>
<organism evidence="3">
    <name type="scientific">Candidatus Methanosuratincola petrocarbonis</name>
    <name type="common">ex Vanwonterghem et al. 2016</name>
    <dbReference type="NCBI Taxonomy" id="1867261"/>
    <lineage>
        <taxon>Archaea</taxon>
        <taxon>Thermoproteota</taxon>
        <taxon>Methanosuratincolia</taxon>
        <taxon>Candidatus Methanomethylicales</taxon>
        <taxon>Candidatus Methanomethylicaceae</taxon>
        <taxon>Candidatus Methanosuratincola (ex Vanwonterghem et al. 2016)</taxon>
    </lineage>
</organism>
<dbReference type="AlphaFoldDB" id="A0A7J3V066"/>
<dbReference type="InterPro" id="IPR016466">
    <property type="entry name" value="Methan_mark_3"/>
</dbReference>
<comment type="similarity">
    <text evidence="1">Belongs to the UPF0288 family.</text>
</comment>
<reference evidence="3" key="1">
    <citation type="journal article" date="2020" name="mSystems">
        <title>Genome- and Community-Level Interaction Insights into Carbon Utilization and Element Cycling Functions of Hydrothermarchaeota in Hydrothermal Sediment.</title>
        <authorList>
            <person name="Zhou Z."/>
            <person name="Liu Y."/>
            <person name="Xu W."/>
            <person name="Pan J."/>
            <person name="Luo Z.H."/>
            <person name="Li M."/>
        </authorList>
    </citation>
    <scope>NUCLEOTIDE SEQUENCE [LARGE SCALE GENOMIC DNA]</scope>
    <source>
        <strain evidence="3">SpSt-1038</strain>
    </source>
</reference>
<dbReference type="InterPro" id="IPR058492">
    <property type="entry name" value="DUF8179"/>
</dbReference>
<comment type="caution">
    <text evidence="3">The sequence shown here is derived from an EMBL/GenBank/DDBJ whole genome shotgun (WGS) entry which is preliminary data.</text>
</comment>
<protein>
    <recommendedName>
        <fullName evidence="1">UPF0288 protein ENL91_04655</fullName>
    </recommendedName>
</protein>